<reference evidence="2 3" key="3">
    <citation type="submission" date="2019-11" db="EMBL/GenBank/DDBJ databases">
        <title>A de novo genome assembly of a pear dwarfing rootstock.</title>
        <authorList>
            <person name="Wang F."/>
            <person name="Wang J."/>
            <person name="Li S."/>
            <person name="Zhang Y."/>
            <person name="Fang M."/>
            <person name="Ma L."/>
            <person name="Zhao Y."/>
            <person name="Jiang S."/>
        </authorList>
    </citation>
    <scope>NUCLEOTIDE SEQUENCE [LARGE SCALE GENOMIC DNA]</scope>
    <source>
        <strain evidence="2">S2</strain>
        <tissue evidence="2">Leaf</tissue>
    </source>
</reference>
<accession>A0A5N5I9C3</accession>
<gene>
    <name evidence="2" type="ORF">D8674_028341</name>
</gene>
<organism evidence="2 3">
    <name type="scientific">Pyrus ussuriensis x Pyrus communis</name>
    <dbReference type="NCBI Taxonomy" id="2448454"/>
    <lineage>
        <taxon>Eukaryota</taxon>
        <taxon>Viridiplantae</taxon>
        <taxon>Streptophyta</taxon>
        <taxon>Embryophyta</taxon>
        <taxon>Tracheophyta</taxon>
        <taxon>Spermatophyta</taxon>
        <taxon>Magnoliopsida</taxon>
        <taxon>eudicotyledons</taxon>
        <taxon>Gunneridae</taxon>
        <taxon>Pentapetalae</taxon>
        <taxon>rosids</taxon>
        <taxon>fabids</taxon>
        <taxon>Rosales</taxon>
        <taxon>Rosaceae</taxon>
        <taxon>Amygdaloideae</taxon>
        <taxon>Maleae</taxon>
        <taxon>Pyrus</taxon>
    </lineage>
</organism>
<dbReference type="EMBL" id="SMOL01000120">
    <property type="protein sequence ID" value="KAB2632094.1"/>
    <property type="molecule type" value="Genomic_DNA"/>
</dbReference>
<evidence type="ECO:0000313" key="2">
    <source>
        <dbReference type="EMBL" id="KAB2632094.1"/>
    </source>
</evidence>
<keyword evidence="1" id="KW-1133">Transmembrane helix</keyword>
<comment type="caution">
    <text evidence="2">The sequence shown here is derived from an EMBL/GenBank/DDBJ whole genome shotgun (WGS) entry which is preliminary data.</text>
</comment>
<keyword evidence="1" id="KW-0812">Transmembrane</keyword>
<reference evidence="2 3" key="1">
    <citation type="submission" date="2019-09" db="EMBL/GenBank/DDBJ databases">
        <authorList>
            <person name="Ou C."/>
        </authorList>
    </citation>
    <scope>NUCLEOTIDE SEQUENCE [LARGE SCALE GENOMIC DNA]</scope>
    <source>
        <strain evidence="2">S2</strain>
        <tissue evidence="2">Leaf</tissue>
    </source>
</reference>
<name>A0A5N5I9C3_9ROSA</name>
<dbReference type="AlphaFoldDB" id="A0A5N5I9C3"/>
<keyword evidence="1" id="KW-0472">Membrane</keyword>
<feature type="transmembrane region" description="Helical" evidence="1">
    <location>
        <begin position="111"/>
        <end position="131"/>
    </location>
</feature>
<keyword evidence="3" id="KW-1185">Reference proteome</keyword>
<reference evidence="3" key="2">
    <citation type="submission" date="2019-10" db="EMBL/GenBank/DDBJ databases">
        <title>A de novo genome assembly of a pear dwarfing rootstock.</title>
        <authorList>
            <person name="Wang F."/>
            <person name="Wang J."/>
            <person name="Li S."/>
            <person name="Zhang Y."/>
            <person name="Fang M."/>
            <person name="Ma L."/>
            <person name="Zhao Y."/>
            <person name="Jiang S."/>
        </authorList>
    </citation>
    <scope>NUCLEOTIDE SEQUENCE [LARGE SCALE GENOMIC DNA]</scope>
</reference>
<evidence type="ECO:0000313" key="3">
    <source>
        <dbReference type="Proteomes" id="UP000327157"/>
    </source>
</evidence>
<evidence type="ECO:0000256" key="1">
    <source>
        <dbReference type="SAM" id="Phobius"/>
    </source>
</evidence>
<proteinExistence type="predicted"/>
<sequence length="169" mass="19164">MGPYYCTNKRVFRSFRTSCKKNNRNWHFLQILRIFFERESIRGINGVGTKQNTDVVTVVASFPVTGAAVYANCERSLELPPSSGGGGGGETKVMITRVRRRASFRNVSNKITSHICGTACSLLLIVSILLWRFTVHTLRRGLSIPLRHCRCRQQVTLQGESFHLYVTFH</sequence>
<dbReference type="Proteomes" id="UP000327157">
    <property type="component" value="Chromosome 6"/>
</dbReference>
<protein>
    <submittedName>
        <fullName evidence="2">Uncharacterized protein</fullName>
    </submittedName>
</protein>